<dbReference type="InterPro" id="IPR036721">
    <property type="entry name" value="RCK_C_sf"/>
</dbReference>
<accession>A0A7Y2E531</accession>
<feature type="domain" description="PTS EIIA type-2" evidence="2">
    <location>
        <begin position="83"/>
        <end position="233"/>
    </location>
</feature>
<evidence type="ECO:0000313" key="5">
    <source>
        <dbReference type="Proteomes" id="UP000547674"/>
    </source>
</evidence>
<evidence type="ECO:0000259" key="3">
    <source>
        <dbReference type="PROSITE" id="PS51202"/>
    </source>
</evidence>
<sequence length="307" mass="34586">PIIGIVAPIFFIFQMGWESILFSVGLVVSSILWYRFYGKSRARRDGAIFHVFERWGQQRDKNLDRELRGIMKEKGLRDEDPFDEVVARSYVIDAEKESFEQLVKLASANLAGRVPLDAEELESRFLQGTLIGATPVTHGVALPHLRVVGVEHPELVLVRVRLGVTIHLSSPLQKRESDQEVKAIFFLVSPDADPTRHLRMLAQIAGSVDKDTFDDAWKAARDEAEIKEVLLRDERYRNIVVDTEGKSADLIGKALKDIVIPDGALIALIKRADETVIPRGHTVLQDGDRLTIIGTSKGVDEFHRRYD</sequence>
<feature type="non-terminal residue" evidence="4">
    <location>
        <position position="1"/>
    </location>
</feature>
<dbReference type="PANTHER" id="PTHR47738">
    <property type="entry name" value="PTS SYSTEM FRUCTOSE-LIKE EIIA COMPONENT-RELATED"/>
    <property type="match status" value="1"/>
</dbReference>
<dbReference type="PROSITE" id="PS51202">
    <property type="entry name" value="RCK_C"/>
    <property type="match status" value="1"/>
</dbReference>
<organism evidence="4 5">
    <name type="scientific">Eiseniibacteriota bacterium</name>
    <dbReference type="NCBI Taxonomy" id="2212470"/>
    <lineage>
        <taxon>Bacteria</taxon>
        <taxon>Candidatus Eiseniibacteriota</taxon>
    </lineage>
</organism>
<feature type="domain" description="RCK C-terminal" evidence="3">
    <location>
        <begin position="224"/>
        <end position="307"/>
    </location>
</feature>
<evidence type="ECO:0000313" key="4">
    <source>
        <dbReference type="EMBL" id="NNF05343.1"/>
    </source>
</evidence>
<dbReference type="Proteomes" id="UP000547674">
    <property type="component" value="Unassembled WGS sequence"/>
</dbReference>
<reference evidence="4 5" key="1">
    <citation type="submission" date="2020-03" db="EMBL/GenBank/DDBJ databases">
        <title>Metabolic flexibility allows generalist bacteria to become dominant in a frequently disturbed ecosystem.</title>
        <authorList>
            <person name="Chen Y.-J."/>
            <person name="Leung P.M."/>
            <person name="Bay S.K."/>
            <person name="Hugenholtz P."/>
            <person name="Kessler A.J."/>
            <person name="Shelley G."/>
            <person name="Waite D.W."/>
            <person name="Cook P.L."/>
            <person name="Greening C."/>
        </authorList>
    </citation>
    <scope>NUCLEOTIDE SEQUENCE [LARGE SCALE GENOMIC DNA]</scope>
    <source>
        <strain evidence="4">SS_bin_28</strain>
    </source>
</reference>
<dbReference type="InterPro" id="IPR016152">
    <property type="entry name" value="PTrfase/Anion_transptr"/>
</dbReference>
<dbReference type="GO" id="GO:0030295">
    <property type="term" value="F:protein kinase activator activity"/>
    <property type="evidence" value="ECO:0007669"/>
    <property type="project" value="TreeGrafter"/>
</dbReference>
<evidence type="ECO:0000259" key="2">
    <source>
        <dbReference type="PROSITE" id="PS51094"/>
    </source>
</evidence>
<proteinExistence type="predicted"/>
<keyword evidence="1" id="KW-0472">Membrane</keyword>
<feature type="transmembrane region" description="Helical" evidence="1">
    <location>
        <begin position="6"/>
        <end position="34"/>
    </location>
</feature>
<dbReference type="PROSITE" id="PS51094">
    <property type="entry name" value="PTS_EIIA_TYPE_2"/>
    <property type="match status" value="1"/>
</dbReference>
<dbReference type="InterPro" id="IPR051541">
    <property type="entry name" value="PTS_SugarTrans_NitroReg"/>
</dbReference>
<dbReference type="PANTHER" id="PTHR47738:SF1">
    <property type="entry name" value="NITROGEN REGULATORY PROTEIN"/>
    <property type="match status" value="1"/>
</dbReference>
<evidence type="ECO:0000256" key="1">
    <source>
        <dbReference type="SAM" id="Phobius"/>
    </source>
</evidence>
<dbReference type="GO" id="GO:0008324">
    <property type="term" value="F:monoatomic cation transmembrane transporter activity"/>
    <property type="evidence" value="ECO:0007669"/>
    <property type="project" value="InterPro"/>
</dbReference>
<dbReference type="SUPFAM" id="SSF116726">
    <property type="entry name" value="TrkA C-terminal domain-like"/>
    <property type="match status" value="1"/>
</dbReference>
<dbReference type="InterPro" id="IPR002178">
    <property type="entry name" value="PTS_EIIA_type-2_dom"/>
</dbReference>
<dbReference type="Pfam" id="PF02080">
    <property type="entry name" value="TrkA_C"/>
    <property type="match status" value="1"/>
</dbReference>
<dbReference type="EMBL" id="JABDJR010000040">
    <property type="protein sequence ID" value="NNF05343.1"/>
    <property type="molecule type" value="Genomic_DNA"/>
</dbReference>
<gene>
    <name evidence="4" type="ORF">HKN21_01150</name>
</gene>
<protein>
    <submittedName>
        <fullName evidence="4">PTS transporter subunit EIIA</fullName>
    </submittedName>
</protein>
<comment type="caution">
    <text evidence="4">The sequence shown here is derived from an EMBL/GenBank/DDBJ whole genome shotgun (WGS) entry which is preliminary data.</text>
</comment>
<dbReference type="Gene3D" id="3.30.70.1450">
    <property type="entry name" value="Regulator of K+ conductance, C-terminal domain"/>
    <property type="match status" value="1"/>
</dbReference>
<keyword evidence="1" id="KW-1133">Transmembrane helix</keyword>
<dbReference type="InterPro" id="IPR006037">
    <property type="entry name" value="RCK_C"/>
</dbReference>
<dbReference type="AlphaFoldDB" id="A0A7Y2E531"/>
<dbReference type="GO" id="GO:0006813">
    <property type="term" value="P:potassium ion transport"/>
    <property type="evidence" value="ECO:0007669"/>
    <property type="project" value="InterPro"/>
</dbReference>
<dbReference type="Pfam" id="PF00359">
    <property type="entry name" value="PTS_EIIA_2"/>
    <property type="match status" value="1"/>
</dbReference>
<dbReference type="SUPFAM" id="SSF55804">
    <property type="entry name" value="Phoshotransferase/anion transport protein"/>
    <property type="match status" value="1"/>
</dbReference>
<name>A0A7Y2E531_UNCEI</name>
<dbReference type="Gene3D" id="3.40.930.10">
    <property type="entry name" value="Mannitol-specific EII, Chain A"/>
    <property type="match status" value="1"/>
</dbReference>
<keyword evidence="1" id="KW-0812">Transmembrane</keyword>